<evidence type="ECO:0000256" key="2">
    <source>
        <dbReference type="ARBA" id="ARBA00022801"/>
    </source>
</evidence>
<dbReference type="Pfam" id="PF21200">
    <property type="entry name" value="Glyco_hydro_39_C"/>
    <property type="match status" value="1"/>
</dbReference>
<dbReference type="InterPro" id="IPR049165">
    <property type="entry name" value="GH39_as"/>
</dbReference>
<dbReference type="PROSITE" id="PS01027">
    <property type="entry name" value="GLYCOSYL_HYDROL_F39"/>
    <property type="match status" value="1"/>
</dbReference>
<evidence type="ECO:0000256" key="5">
    <source>
        <dbReference type="SAM" id="SignalP"/>
    </source>
</evidence>
<dbReference type="Pfam" id="PF01229">
    <property type="entry name" value="Glyco_hydro_39"/>
    <property type="match status" value="1"/>
</dbReference>
<feature type="active site" description="Proton donor" evidence="4">
    <location>
        <position position="160"/>
    </location>
</feature>
<evidence type="ECO:0000256" key="4">
    <source>
        <dbReference type="PIRSR" id="PIRSR600514-1"/>
    </source>
</evidence>
<dbReference type="SUPFAM" id="SSF51445">
    <property type="entry name" value="(Trans)glycosidases"/>
    <property type="match status" value="1"/>
</dbReference>
<dbReference type="Gene3D" id="2.60.40.1500">
    <property type="entry name" value="Glycosyl hydrolase domain, family 39"/>
    <property type="match status" value="1"/>
</dbReference>
<dbReference type="PANTHER" id="PTHR12631:SF8">
    <property type="entry name" value="ALPHA-L-IDURONIDASE"/>
    <property type="match status" value="1"/>
</dbReference>
<dbReference type="GO" id="GO:0003940">
    <property type="term" value="F:L-iduronidase activity"/>
    <property type="evidence" value="ECO:0007669"/>
    <property type="project" value="TreeGrafter"/>
</dbReference>
<dbReference type="InterPro" id="IPR051923">
    <property type="entry name" value="Glycosyl_Hydrolase_39"/>
</dbReference>
<dbReference type="PANTHER" id="PTHR12631">
    <property type="entry name" value="ALPHA-L-IDURONIDASE"/>
    <property type="match status" value="1"/>
</dbReference>
<dbReference type="Proteomes" id="UP001168821">
    <property type="component" value="Unassembled WGS sequence"/>
</dbReference>
<gene>
    <name evidence="8" type="ORF">Zmor_008601</name>
</gene>
<feature type="chain" id="PRO_5041220787" description="Alpha-L-iduronidase" evidence="5">
    <location>
        <begin position="17"/>
        <end position="624"/>
    </location>
</feature>
<dbReference type="EMBL" id="JALNTZ010000002">
    <property type="protein sequence ID" value="KAJ3664429.1"/>
    <property type="molecule type" value="Genomic_DNA"/>
</dbReference>
<comment type="caution">
    <text evidence="8">The sequence shown here is derived from an EMBL/GenBank/DDBJ whole genome shotgun (WGS) entry which is preliminary data.</text>
</comment>
<evidence type="ECO:0000256" key="3">
    <source>
        <dbReference type="ARBA" id="ARBA00023295"/>
    </source>
</evidence>
<dbReference type="Gene3D" id="3.20.20.80">
    <property type="entry name" value="Glycosidases"/>
    <property type="match status" value="1"/>
</dbReference>
<keyword evidence="3" id="KW-0326">Glycosidase</keyword>
<dbReference type="PRINTS" id="PR00745">
    <property type="entry name" value="GLHYDRLASE39"/>
</dbReference>
<dbReference type="InterPro" id="IPR013783">
    <property type="entry name" value="Ig-like_fold"/>
</dbReference>
<evidence type="ECO:0000256" key="1">
    <source>
        <dbReference type="ARBA" id="ARBA00008875"/>
    </source>
</evidence>
<evidence type="ECO:0000313" key="9">
    <source>
        <dbReference type="Proteomes" id="UP001168821"/>
    </source>
</evidence>
<accession>A0AA38J0Q0</accession>
<dbReference type="FunFam" id="3.20.20.80:FF:000245">
    <property type="entry name" value="Histone H2B"/>
    <property type="match status" value="1"/>
</dbReference>
<proteinExistence type="inferred from homology"/>
<reference evidence="8" key="1">
    <citation type="journal article" date="2023" name="G3 (Bethesda)">
        <title>Whole genome assemblies of Zophobas morio and Tenebrio molitor.</title>
        <authorList>
            <person name="Kaur S."/>
            <person name="Stinson S.A."/>
            <person name="diCenzo G.C."/>
        </authorList>
    </citation>
    <scope>NUCLEOTIDE SEQUENCE</scope>
    <source>
        <strain evidence="8">QUZm001</strain>
    </source>
</reference>
<dbReference type="Gene3D" id="2.60.40.10">
    <property type="entry name" value="Immunoglobulins"/>
    <property type="match status" value="1"/>
</dbReference>
<feature type="domain" description="Alpha-L-iduronidase C-terminal" evidence="7">
    <location>
        <begin position="529"/>
        <end position="622"/>
    </location>
</feature>
<dbReference type="GO" id="GO:0005975">
    <property type="term" value="P:carbohydrate metabolic process"/>
    <property type="evidence" value="ECO:0007669"/>
    <property type="project" value="InterPro"/>
</dbReference>
<protein>
    <recommendedName>
        <fullName evidence="10">Alpha-L-iduronidase</fullName>
    </recommendedName>
</protein>
<evidence type="ECO:0008006" key="10">
    <source>
        <dbReference type="Google" id="ProtNLM"/>
    </source>
</evidence>
<evidence type="ECO:0000259" key="6">
    <source>
        <dbReference type="Pfam" id="PF01229"/>
    </source>
</evidence>
<evidence type="ECO:0000259" key="7">
    <source>
        <dbReference type="Pfam" id="PF21200"/>
    </source>
</evidence>
<name>A0AA38J0Q0_9CUCU</name>
<dbReference type="InterPro" id="IPR017853">
    <property type="entry name" value="GH"/>
</dbReference>
<dbReference type="SUPFAM" id="SSF51011">
    <property type="entry name" value="Glycosyl hydrolase domain"/>
    <property type="match status" value="1"/>
</dbReference>
<evidence type="ECO:0000313" key="8">
    <source>
        <dbReference type="EMBL" id="KAJ3664429.1"/>
    </source>
</evidence>
<dbReference type="InterPro" id="IPR049167">
    <property type="entry name" value="GH39_C"/>
</dbReference>
<feature type="domain" description="Glycosyl hydrolases family 39 N-terminal catalytic" evidence="6">
    <location>
        <begin position="18"/>
        <end position="488"/>
    </location>
</feature>
<feature type="signal peptide" evidence="5">
    <location>
        <begin position="1"/>
        <end position="16"/>
    </location>
</feature>
<keyword evidence="2" id="KW-0378">Hydrolase</keyword>
<sequence length="624" mass="71127">MHTIIVFVVILAYSDQIEITVDTKSAAANFDHFWESTGLCPPDPKEDIYKFLLREDEKFNLALIGALPNQGIKQVRIHWLFDLIFYSENGYNFTYLDDLLDFLVTHNLKPRFELMGYPILVELNKERDFWHNLVENIATRYISKFGASEVSQWKFELWNEPDLTNYNLLNFTLSGIILFKANFFTKYASVEYLEYVTGCAEGLKGAFGGQNMAILGGPAGLFREENHPLCWGLLEACSNSSETFECPIQFLSFHRKGDGTAQGVLNGTLELLDSLRSKFPSLVDIPIANDESDIITTWSHSWEWRGDSRYAAMVVKVISDHYKSVTLDRKTKIELLGNDNGFLNYHPFYFTQRTLFARFQMNHTHPPHNQFIKKPVYTVMGLLSFLGDGWLQADVNPQDPLLTVLATKTVTNGSNLAILLAYGDDDYVNDTIKPVQIVVKNVPTGGRFVVYLLDNVETNPYKFWQDVGGPVFPQSSVREEMRKREGPLRLFPPTPLTSENLTLTLNLTIPSVALVHVCPKPTEPPGPVTKLSVFNVTRSEIFLTWSDSEIATKCVRTYEVEFEAQCSNSLQFIRINPDDGVFLSYHYAPPDNEECESTVGRYRVRAIDYWDQPGNYSQVVVFPY</sequence>
<organism evidence="8 9">
    <name type="scientific">Zophobas morio</name>
    <dbReference type="NCBI Taxonomy" id="2755281"/>
    <lineage>
        <taxon>Eukaryota</taxon>
        <taxon>Metazoa</taxon>
        <taxon>Ecdysozoa</taxon>
        <taxon>Arthropoda</taxon>
        <taxon>Hexapoda</taxon>
        <taxon>Insecta</taxon>
        <taxon>Pterygota</taxon>
        <taxon>Neoptera</taxon>
        <taxon>Endopterygota</taxon>
        <taxon>Coleoptera</taxon>
        <taxon>Polyphaga</taxon>
        <taxon>Cucujiformia</taxon>
        <taxon>Tenebrionidae</taxon>
        <taxon>Zophobas</taxon>
    </lineage>
</organism>
<keyword evidence="9" id="KW-1185">Reference proteome</keyword>
<dbReference type="InterPro" id="IPR000514">
    <property type="entry name" value="Glyco_hydro_39"/>
</dbReference>
<dbReference type="AlphaFoldDB" id="A0AA38J0Q0"/>
<dbReference type="InterPro" id="IPR049166">
    <property type="entry name" value="GH39_cat"/>
</dbReference>
<keyword evidence="5" id="KW-0732">Signal</keyword>
<comment type="similarity">
    <text evidence="1">Belongs to the glycosyl hydrolase 39 family.</text>
</comment>